<comment type="caution">
    <text evidence="2">The sequence shown here is derived from an EMBL/GenBank/DDBJ whole genome shotgun (WGS) entry which is preliminary data.</text>
</comment>
<evidence type="ECO:0000313" key="3">
    <source>
        <dbReference type="Proteomes" id="UP001344906"/>
    </source>
</evidence>
<sequence>MSLFAHQHAHQGVNIVLVHGAWADGSSWSSVIERLQKEGNTITAVQMALTSFADDVAQVRRVLSAQSGPTILVAHSYGGAVITALGKDAPNVVGLVYVAAFVPDQGESLKGLITGGPQPAGGAAFRPDEWGLIWLDREGFSQYFAPDVNQAQARVLAAVQKPIAASTLLTEDTFGEPVWKTLPAWYLVTEQDQMIPPDAQRFMAQRAGATVASIASSHVPMISHSNTVADLILNVAKAIEPAAK</sequence>
<evidence type="ECO:0000313" key="2">
    <source>
        <dbReference type="EMBL" id="GLV55819.1"/>
    </source>
</evidence>
<reference evidence="2 3" key="1">
    <citation type="submission" date="2023-02" db="EMBL/GenBank/DDBJ databases">
        <title>Dictyobacter halimunensis sp. nov., a new member of the class Ktedonobacteria from forest soil in a geothermal area.</title>
        <authorList>
            <person name="Rachmania M.K."/>
            <person name="Ningsih F."/>
            <person name="Sakai Y."/>
            <person name="Yabe S."/>
            <person name="Yokota A."/>
            <person name="Sjamsuridzal W."/>
        </authorList>
    </citation>
    <scope>NUCLEOTIDE SEQUENCE [LARGE SCALE GENOMIC DNA]</scope>
    <source>
        <strain evidence="2 3">S3.2.2.5</strain>
    </source>
</reference>
<dbReference type="RefSeq" id="WP_338250517.1">
    <property type="nucleotide sequence ID" value="NZ_BSRI01000001.1"/>
</dbReference>
<proteinExistence type="predicted"/>
<dbReference type="Gene3D" id="3.40.50.1820">
    <property type="entry name" value="alpha/beta hydrolase"/>
    <property type="match status" value="1"/>
</dbReference>
<gene>
    <name evidence="2" type="ORF">KDH_26630</name>
</gene>
<dbReference type="Proteomes" id="UP001344906">
    <property type="component" value="Unassembled WGS sequence"/>
</dbReference>
<dbReference type="SUPFAM" id="SSF53474">
    <property type="entry name" value="alpha/beta-Hydrolases"/>
    <property type="match status" value="1"/>
</dbReference>
<dbReference type="EMBL" id="BSRI01000001">
    <property type="protein sequence ID" value="GLV55819.1"/>
    <property type="molecule type" value="Genomic_DNA"/>
</dbReference>
<protein>
    <submittedName>
        <fullName evidence="2">Alpha/beta hydrolase</fullName>
    </submittedName>
</protein>
<dbReference type="Pfam" id="PF12697">
    <property type="entry name" value="Abhydrolase_6"/>
    <property type="match status" value="1"/>
</dbReference>
<keyword evidence="2" id="KW-0378">Hydrolase</keyword>
<keyword evidence="3" id="KW-1185">Reference proteome</keyword>
<dbReference type="InterPro" id="IPR029058">
    <property type="entry name" value="AB_hydrolase_fold"/>
</dbReference>
<name>A0ABQ6FNH4_9CHLR</name>
<dbReference type="InterPro" id="IPR000073">
    <property type="entry name" value="AB_hydrolase_1"/>
</dbReference>
<organism evidence="2 3">
    <name type="scientific">Dictyobacter halimunensis</name>
    <dbReference type="NCBI Taxonomy" id="3026934"/>
    <lineage>
        <taxon>Bacteria</taxon>
        <taxon>Bacillati</taxon>
        <taxon>Chloroflexota</taxon>
        <taxon>Ktedonobacteria</taxon>
        <taxon>Ktedonobacterales</taxon>
        <taxon>Dictyobacteraceae</taxon>
        <taxon>Dictyobacter</taxon>
    </lineage>
</organism>
<dbReference type="InterPro" id="IPR052897">
    <property type="entry name" value="Sec-Metab_Biosynth_Hydrolase"/>
</dbReference>
<dbReference type="PANTHER" id="PTHR37017:SF11">
    <property type="entry name" value="ESTERASE_LIPASE_THIOESTERASE DOMAIN-CONTAINING PROTEIN"/>
    <property type="match status" value="1"/>
</dbReference>
<dbReference type="GO" id="GO:0016787">
    <property type="term" value="F:hydrolase activity"/>
    <property type="evidence" value="ECO:0007669"/>
    <property type="project" value="UniProtKB-KW"/>
</dbReference>
<dbReference type="PANTHER" id="PTHR37017">
    <property type="entry name" value="AB HYDROLASE-1 DOMAIN-CONTAINING PROTEIN-RELATED"/>
    <property type="match status" value="1"/>
</dbReference>
<feature type="domain" description="AB hydrolase-1" evidence="1">
    <location>
        <begin position="15"/>
        <end position="230"/>
    </location>
</feature>
<evidence type="ECO:0000259" key="1">
    <source>
        <dbReference type="Pfam" id="PF12697"/>
    </source>
</evidence>
<accession>A0ABQ6FNH4</accession>